<dbReference type="EMBL" id="JACHDY010000002">
    <property type="protein sequence ID" value="MBB5316925.1"/>
    <property type="molecule type" value="Genomic_DNA"/>
</dbReference>
<accession>A0A7W8IGX4</accession>
<keyword evidence="1" id="KW-0812">Transmembrane</keyword>
<dbReference type="AlphaFoldDB" id="A0A7W8IGX4"/>
<feature type="transmembrane region" description="Helical" evidence="1">
    <location>
        <begin position="122"/>
        <end position="145"/>
    </location>
</feature>
<evidence type="ECO:0000313" key="2">
    <source>
        <dbReference type="EMBL" id="MBB5316925.1"/>
    </source>
</evidence>
<name>A0A7W8IGX4_9BACT</name>
<dbReference type="Proteomes" id="UP000568106">
    <property type="component" value="Unassembled WGS sequence"/>
</dbReference>
<evidence type="ECO:0000256" key="1">
    <source>
        <dbReference type="SAM" id="Phobius"/>
    </source>
</evidence>
<evidence type="ECO:0000313" key="3">
    <source>
        <dbReference type="Proteomes" id="UP000568106"/>
    </source>
</evidence>
<gene>
    <name evidence="2" type="ORF">HDF09_001594</name>
</gene>
<keyword evidence="1" id="KW-1133">Transmembrane helix</keyword>
<reference evidence="2" key="1">
    <citation type="submission" date="2020-08" db="EMBL/GenBank/DDBJ databases">
        <title>Genomic Encyclopedia of Type Strains, Phase IV (KMG-V): Genome sequencing to study the core and pangenomes of soil and plant-associated prokaryotes.</title>
        <authorList>
            <person name="Whitman W."/>
        </authorList>
    </citation>
    <scope>NUCLEOTIDE SEQUENCE [LARGE SCALE GENOMIC DNA]</scope>
    <source>
        <strain evidence="2">M8UP27</strain>
    </source>
</reference>
<comment type="caution">
    <text evidence="2">The sequence shown here is derived from an EMBL/GenBank/DDBJ whole genome shotgun (WGS) entry which is preliminary data.</text>
</comment>
<proteinExistence type="predicted"/>
<feature type="transmembrane region" description="Helical" evidence="1">
    <location>
        <begin position="68"/>
        <end position="101"/>
    </location>
</feature>
<organism evidence="2 3">
    <name type="scientific">Tunturiibacter empetritectus</name>
    <dbReference type="NCBI Taxonomy" id="3069691"/>
    <lineage>
        <taxon>Bacteria</taxon>
        <taxon>Pseudomonadati</taxon>
        <taxon>Acidobacteriota</taxon>
        <taxon>Terriglobia</taxon>
        <taxon>Terriglobales</taxon>
        <taxon>Acidobacteriaceae</taxon>
        <taxon>Tunturiibacter</taxon>
    </lineage>
</organism>
<keyword evidence="1" id="KW-0472">Membrane</keyword>
<protein>
    <submittedName>
        <fullName evidence="2">Uncharacterized protein</fullName>
    </submittedName>
</protein>
<sequence>MAQSLSLSSVVSVFPCPNCKETINTSMQQCSFCHTPIDRSAAEQSAAITSTISQACSDASYLKVMLGILIPFGALIFFPFLGLAGLIGFVFIKYAVPVMAIRWWVKYGRIKTTDPDFRRARGIVIPVSAISLIILLFLRVTLFGMRL</sequence>
<keyword evidence="3" id="KW-1185">Reference proteome</keyword>